<dbReference type="InParanoid" id="A0A6P8SMM8"/>
<evidence type="ECO:0000256" key="4">
    <source>
        <dbReference type="ARBA" id="ARBA00023136"/>
    </source>
</evidence>
<dbReference type="InterPro" id="IPR036179">
    <property type="entry name" value="Ig-like_dom_sf"/>
</dbReference>
<dbReference type="InterPro" id="IPR051036">
    <property type="entry name" value="SIGLEC"/>
</dbReference>
<dbReference type="GO" id="GO:0007155">
    <property type="term" value="P:cell adhesion"/>
    <property type="evidence" value="ECO:0007669"/>
    <property type="project" value="TreeGrafter"/>
</dbReference>
<name>A0A6P8SMM8_GEOSA</name>
<protein>
    <submittedName>
        <fullName evidence="11">Sialic acid-binding Ig-like lectin 5</fullName>
    </submittedName>
</protein>
<comment type="subcellular location">
    <subcellularLocation>
        <location evidence="1">Membrane</location>
        <topology evidence="1">Single-pass membrane protein</topology>
    </subcellularLocation>
</comment>
<evidence type="ECO:0000256" key="5">
    <source>
        <dbReference type="ARBA" id="ARBA00023157"/>
    </source>
</evidence>
<dbReference type="GeneID" id="117369416"/>
<dbReference type="PANTHER" id="PTHR12035:SF125">
    <property type="entry name" value="SIALIC ACID-BINDING IG-LIKE LECTIN 5"/>
    <property type="match status" value="1"/>
</dbReference>
<dbReference type="Proteomes" id="UP000515159">
    <property type="component" value="Chromosome 11"/>
</dbReference>
<dbReference type="SUPFAM" id="SSF48726">
    <property type="entry name" value="Immunoglobulin"/>
    <property type="match status" value="2"/>
</dbReference>
<feature type="transmembrane region" description="Helical" evidence="7">
    <location>
        <begin position="395"/>
        <end position="416"/>
    </location>
</feature>
<gene>
    <name evidence="11" type="primary">LOC117369416</name>
</gene>
<dbReference type="OrthoDB" id="5843397at2759"/>
<dbReference type="AlphaFoldDB" id="A0A6P8SMM8"/>
<dbReference type="RefSeq" id="XP_033819842.1">
    <property type="nucleotide sequence ID" value="XM_033963951.1"/>
</dbReference>
<keyword evidence="5" id="KW-1015">Disulfide bond</keyword>
<evidence type="ECO:0000256" key="8">
    <source>
        <dbReference type="SAM" id="SignalP"/>
    </source>
</evidence>
<accession>A0A6P8SMM8</accession>
<keyword evidence="2 7" id="KW-0812">Transmembrane</keyword>
<feature type="chain" id="PRO_5027591026" evidence="8">
    <location>
        <begin position="23"/>
        <end position="523"/>
    </location>
</feature>
<proteinExistence type="predicted"/>
<sequence length="523" mass="58137">MPRTVLLLLIILWRGFLYQVMCRGYDISLPIVRLQRGLCGLIHCTFSYPEDKNLGDNPKGYWYMHSDDPSIHPPVITNDPAVRGTHTEGRFKMVGDLKKDNCSFRIDDVITDDLGQYDFRIVGEFEYYYNWKSANVRIYPLTDKPIVTHSVLYARYQVTFNCTAPGRCIGTPPVITWSGNLEAAHTIENTTTVDEDGLVTHSSRYVFNASFKDYDKILICSVYFPIAKWTVTNETRLYILENPDDTTIKTTSTITFKTAPIKKATIKTTSTITIKTAPIKKATIKTVSTNIDEIASGSGNWKKANCTEKREGISCTCLIRSRPPPELWWLINEEIVIGNFSNRTLQVFSGIYGYKANSTLTLREITANTTDIHCINGNKLKKHLKFFGQLDLETLILIICGSIIFLSLSALTAFCCGKGLVIAKRDTDSSETTNEDESFINTSSQAPSHAPSHAPSLNSSSLLTSSSSLTPSFTPSSSSSSSLFSSSSLTLTTSSSLTPSYSIYSSTTLDVWPTEYDGPPKKL</sequence>
<feature type="region of interest" description="Disordered" evidence="6">
    <location>
        <begin position="431"/>
        <end position="459"/>
    </location>
</feature>
<feature type="compositionally biased region" description="Low complexity" evidence="6">
    <location>
        <begin position="443"/>
        <end position="459"/>
    </location>
</feature>
<dbReference type="Gene3D" id="2.60.40.10">
    <property type="entry name" value="Immunoglobulins"/>
    <property type="match status" value="2"/>
</dbReference>
<organism evidence="10 11">
    <name type="scientific">Geotrypetes seraphini</name>
    <name type="common">Gaboon caecilian</name>
    <name type="synonym">Caecilia seraphini</name>
    <dbReference type="NCBI Taxonomy" id="260995"/>
    <lineage>
        <taxon>Eukaryota</taxon>
        <taxon>Metazoa</taxon>
        <taxon>Chordata</taxon>
        <taxon>Craniata</taxon>
        <taxon>Vertebrata</taxon>
        <taxon>Euteleostomi</taxon>
        <taxon>Amphibia</taxon>
        <taxon>Gymnophiona</taxon>
        <taxon>Geotrypetes</taxon>
    </lineage>
</organism>
<keyword evidence="8" id="KW-0732">Signal</keyword>
<feature type="signal peptide" evidence="8">
    <location>
        <begin position="1"/>
        <end position="22"/>
    </location>
</feature>
<evidence type="ECO:0000256" key="2">
    <source>
        <dbReference type="ARBA" id="ARBA00022692"/>
    </source>
</evidence>
<evidence type="ECO:0000313" key="11">
    <source>
        <dbReference type="RefSeq" id="XP_033819842.1"/>
    </source>
</evidence>
<dbReference type="KEGG" id="gsh:117369416"/>
<dbReference type="GO" id="GO:0005886">
    <property type="term" value="C:plasma membrane"/>
    <property type="evidence" value="ECO:0007669"/>
    <property type="project" value="TreeGrafter"/>
</dbReference>
<reference evidence="11" key="1">
    <citation type="submission" date="2025-08" db="UniProtKB">
        <authorList>
            <consortium name="RefSeq"/>
        </authorList>
    </citation>
    <scope>IDENTIFICATION</scope>
</reference>
<dbReference type="InterPro" id="IPR013162">
    <property type="entry name" value="CD80_C2-set"/>
</dbReference>
<feature type="domain" description="CD80-like immunoglobulin C2-set" evidence="9">
    <location>
        <begin position="157"/>
        <end position="222"/>
    </location>
</feature>
<dbReference type="Pfam" id="PF08205">
    <property type="entry name" value="C2-set_2"/>
    <property type="match status" value="1"/>
</dbReference>
<keyword evidence="10" id="KW-1185">Reference proteome</keyword>
<evidence type="ECO:0000256" key="6">
    <source>
        <dbReference type="SAM" id="MobiDB-lite"/>
    </source>
</evidence>
<keyword evidence="4 7" id="KW-0472">Membrane</keyword>
<evidence type="ECO:0000313" key="10">
    <source>
        <dbReference type="Proteomes" id="UP000515159"/>
    </source>
</evidence>
<keyword evidence="3 7" id="KW-1133">Transmembrane helix</keyword>
<dbReference type="InterPro" id="IPR013783">
    <property type="entry name" value="Ig-like_fold"/>
</dbReference>
<dbReference type="GO" id="GO:0033691">
    <property type="term" value="F:sialic acid binding"/>
    <property type="evidence" value="ECO:0007669"/>
    <property type="project" value="TreeGrafter"/>
</dbReference>
<evidence type="ECO:0000256" key="1">
    <source>
        <dbReference type="ARBA" id="ARBA00004167"/>
    </source>
</evidence>
<dbReference type="PANTHER" id="PTHR12035">
    <property type="entry name" value="SIALIC ACID BINDING IMMUNOGLOBULIN-LIKE LECTIN"/>
    <property type="match status" value="1"/>
</dbReference>
<evidence type="ECO:0000256" key="3">
    <source>
        <dbReference type="ARBA" id="ARBA00022989"/>
    </source>
</evidence>
<evidence type="ECO:0000256" key="7">
    <source>
        <dbReference type="SAM" id="Phobius"/>
    </source>
</evidence>
<evidence type="ECO:0000259" key="9">
    <source>
        <dbReference type="Pfam" id="PF08205"/>
    </source>
</evidence>